<comment type="catalytic activity">
    <reaction evidence="3">
        <text>D-ribose 5-phosphate + ATP = 5-phospho-alpha-D-ribose 1-diphosphate + AMP + H(+)</text>
        <dbReference type="Rhea" id="RHEA:15609"/>
        <dbReference type="ChEBI" id="CHEBI:15378"/>
        <dbReference type="ChEBI" id="CHEBI:30616"/>
        <dbReference type="ChEBI" id="CHEBI:58017"/>
        <dbReference type="ChEBI" id="CHEBI:78346"/>
        <dbReference type="ChEBI" id="CHEBI:456215"/>
        <dbReference type="EC" id="2.7.6.1"/>
    </reaction>
</comment>
<dbReference type="GO" id="GO:0006015">
    <property type="term" value="P:5-phosphoribose 1-diphosphate biosynthetic process"/>
    <property type="evidence" value="ECO:0007669"/>
    <property type="project" value="TreeGrafter"/>
</dbReference>
<dbReference type="EMBL" id="JALJOS010000018">
    <property type="protein sequence ID" value="KAK9827448.1"/>
    <property type="molecule type" value="Genomic_DNA"/>
</dbReference>
<dbReference type="Pfam" id="PF13793">
    <property type="entry name" value="Pribosyltran_N"/>
    <property type="match status" value="1"/>
</dbReference>
<proteinExistence type="inferred from homology"/>
<dbReference type="InterPro" id="IPR029099">
    <property type="entry name" value="Pribosyltran_N"/>
</dbReference>
<dbReference type="Gene3D" id="3.40.50.2020">
    <property type="match status" value="2"/>
</dbReference>
<evidence type="ECO:0000256" key="1">
    <source>
        <dbReference type="ARBA" id="ARBA00006478"/>
    </source>
</evidence>
<dbReference type="GO" id="GO:0005737">
    <property type="term" value="C:cytoplasm"/>
    <property type="evidence" value="ECO:0007669"/>
    <property type="project" value="TreeGrafter"/>
</dbReference>
<evidence type="ECO:0000313" key="8">
    <source>
        <dbReference type="Proteomes" id="UP001438707"/>
    </source>
</evidence>
<keyword evidence="8" id="KW-1185">Reference proteome</keyword>
<evidence type="ECO:0000259" key="5">
    <source>
        <dbReference type="Pfam" id="PF00156"/>
    </source>
</evidence>
<dbReference type="CDD" id="cd06223">
    <property type="entry name" value="PRTases_typeI"/>
    <property type="match status" value="1"/>
</dbReference>
<dbReference type="GO" id="GO:0006164">
    <property type="term" value="P:purine nucleotide biosynthetic process"/>
    <property type="evidence" value="ECO:0007669"/>
    <property type="project" value="TreeGrafter"/>
</dbReference>
<dbReference type="GO" id="GO:0004749">
    <property type="term" value="F:ribose phosphate diphosphokinase activity"/>
    <property type="evidence" value="ECO:0007669"/>
    <property type="project" value="UniProtKB-EC"/>
</dbReference>
<comment type="similarity">
    <text evidence="1 4">Belongs to the ribose-phosphate pyrophosphokinase family.</text>
</comment>
<protein>
    <recommendedName>
        <fullName evidence="9">Ribose-phosphate pyrophosphokinase</fullName>
    </recommendedName>
</protein>
<dbReference type="FunFam" id="3.40.50.2020:FF:000034">
    <property type="entry name" value="Ribose-phosphate pyrophosphokinase 4"/>
    <property type="match status" value="1"/>
</dbReference>
<accession>A0AAW1R0U3</accession>
<gene>
    <name evidence="7" type="ORF">WJX74_003043</name>
</gene>
<reference evidence="7 8" key="1">
    <citation type="journal article" date="2024" name="Nat. Commun.">
        <title>Phylogenomics reveals the evolutionary origins of lichenization in chlorophyte algae.</title>
        <authorList>
            <person name="Puginier C."/>
            <person name="Libourel C."/>
            <person name="Otte J."/>
            <person name="Skaloud P."/>
            <person name="Haon M."/>
            <person name="Grisel S."/>
            <person name="Petersen M."/>
            <person name="Berrin J.G."/>
            <person name="Delaux P.M."/>
            <person name="Dal Grande F."/>
            <person name="Keller J."/>
        </authorList>
    </citation>
    <scope>NUCLEOTIDE SEQUENCE [LARGE SCALE GENOMIC DNA]</scope>
    <source>
        <strain evidence="7 8">SAG 2145</strain>
    </source>
</reference>
<name>A0AAW1R0U3_9CHLO</name>
<dbReference type="SUPFAM" id="SSF53271">
    <property type="entry name" value="PRTase-like"/>
    <property type="match status" value="2"/>
</dbReference>
<dbReference type="InterPro" id="IPR005946">
    <property type="entry name" value="Rib-P_diPkinase"/>
</dbReference>
<keyword evidence="2 4" id="KW-0545">Nucleotide biosynthesis</keyword>
<dbReference type="SMART" id="SM01400">
    <property type="entry name" value="Pribosyltran_N"/>
    <property type="match status" value="1"/>
</dbReference>
<dbReference type="PANTHER" id="PTHR10210:SF45">
    <property type="entry name" value="RIBOSE-PHOSPHATE PYROPHOSPHOKINASE 3, CHLOROPLASTIC"/>
    <property type="match status" value="1"/>
</dbReference>
<evidence type="ECO:0008006" key="9">
    <source>
        <dbReference type="Google" id="ProtNLM"/>
    </source>
</evidence>
<evidence type="ECO:0000313" key="7">
    <source>
        <dbReference type="EMBL" id="KAK9827448.1"/>
    </source>
</evidence>
<dbReference type="AlphaFoldDB" id="A0AAW1R0U3"/>
<dbReference type="InterPro" id="IPR029057">
    <property type="entry name" value="PRTase-like"/>
</dbReference>
<dbReference type="GO" id="GO:0000287">
    <property type="term" value="F:magnesium ion binding"/>
    <property type="evidence" value="ECO:0007669"/>
    <property type="project" value="InterPro"/>
</dbReference>
<comment type="caution">
    <text evidence="7">The sequence shown here is derived from an EMBL/GenBank/DDBJ whole genome shotgun (WGS) entry which is preliminary data.</text>
</comment>
<organism evidence="7 8">
    <name type="scientific">Apatococcus lobatus</name>
    <dbReference type="NCBI Taxonomy" id="904363"/>
    <lineage>
        <taxon>Eukaryota</taxon>
        <taxon>Viridiplantae</taxon>
        <taxon>Chlorophyta</taxon>
        <taxon>core chlorophytes</taxon>
        <taxon>Trebouxiophyceae</taxon>
        <taxon>Chlorellales</taxon>
        <taxon>Chlorellaceae</taxon>
        <taxon>Apatococcus</taxon>
    </lineage>
</organism>
<feature type="domain" description="Phosphoribosyltransferase" evidence="5">
    <location>
        <begin position="187"/>
        <end position="295"/>
    </location>
</feature>
<dbReference type="PANTHER" id="PTHR10210">
    <property type="entry name" value="RIBOSE-PHOSPHATE DIPHOSPHOKINASE FAMILY MEMBER"/>
    <property type="match status" value="1"/>
</dbReference>
<dbReference type="GO" id="GO:0002189">
    <property type="term" value="C:ribose phosphate diphosphokinase complex"/>
    <property type="evidence" value="ECO:0007669"/>
    <property type="project" value="TreeGrafter"/>
</dbReference>
<evidence type="ECO:0000256" key="4">
    <source>
        <dbReference type="RuleBase" id="RU004324"/>
    </source>
</evidence>
<evidence type="ECO:0000256" key="2">
    <source>
        <dbReference type="ARBA" id="ARBA00022727"/>
    </source>
</evidence>
<evidence type="ECO:0000256" key="3">
    <source>
        <dbReference type="ARBA" id="ARBA00049535"/>
    </source>
</evidence>
<sequence>MAIPASMTGGQLSRRHSSYNGQDIRIAAPNIDLDEFPGNLKHDCLLYYFPECEALADKIAGLIPDKVTLGKIKWSHFADGFPNVFIKDAMKVRNRHVAFLASFQTPASIFEQISIIYQLPRLFVGSFTLVLPYFPTGTAERVEAEGEVATAFTLARILSNIPLSRGGPSSIVIFDIHALQERFYFGDTVLPLFESGIPLLRQVLRQLDDSDNITVAYPDEGAWKRFHYQFDDYPEVICTKVRDGDKRIVRLKEGQARGRHVVIVDDLVQSGGTLMECQKLLKSQGAEHVSAYVTHGVFPNQSWQKFVRANGSSTGFKYFWITDSCPGTAAAVEGKAPFQVISLAAPIAAALQI</sequence>
<dbReference type="InterPro" id="IPR000836">
    <property type="entry name" value="PRTase_dom"/>
</dbReference>
<dbReference type="Proteomes" id="UP001438707">
    <property type="component" value="Unassembled WGS sequence"/>
</dbReference>
<feature type="domain" description="Ribose-phosphate pyrophosphokinase N-terminal" evidence="6">
    <location>
        <begin position="51"/>
        <end position="160"/>
    </location>
</feature>
<dbReference type="Pfam" id="PF00156">
    <property type="entry name" value="Pribosyltran"/>
    <property type="match status" value="1"/>
</dbReference>
<evidence type="ECO:0000259" key="6">
    <source>
        <dbReference type="Pfam" id="PF13793"/>
    </source>
</evidence>
<dbReference type="NCBIfam" id="TIGR01251">
    <property type="entry name" value="ribP_PPkin"/>
    <property type="match status" value="1"/>
</dbReference>